<keyword evidence="1" id="KW-0812">Transmembrane</keyword>
<reference evidence="3" key="1">
    <citation type="journal article" date="2023" name="Insect Mol. Biol.">
        <title>Genome sequencing provides insights into the evolution of gene families encoding plant cell wall-degrading enzymes in longhorned beetles.</title>
        <authorList>
            <person name="Shin N.R."/>
            <person name="Okamura Y."/>
            <person name="Kirsch R."/>
            <person name="Pauchet Y."/>
        </authorList>
    </citation>
    <scope>NUCLEOTIDE SEQUENCE</scope>
    <source>
        <strain evidence="3">RBIC_L_NR</strain>
    </source>
</reference>
<gene>
    <name evidence="3" type="ORF">NQ314_015516</name>
</gene>
<evidence type="ECO:0000313" key="4">
    <source>
        <dbReference type="Proteomes" id="UP001162156"/>
    </source>
</evidence>
<proteinExistence type="predicted"/>
<dbReference type="Proteomes" id="UP001162156">
    <property type="component" value="Unassembled WGS sequence"/>
</dbReference>
<dbReference type="PANTHER" id="PTHR47272">
    <property type="entry name" value="DDE_TNP_1_7 DOMAIN-CONTAINING PROTEIN"/>
    <property type="match status" value="1"/>
</dbReference>
<accession>A0AAV8WY07</accession>
<name>A0AAV8WY07_9CUCU</name>
<feature type="domain" description="PiggyBac transposable element-derived protein" evidence="2">
    <location>
        <begin position="13"/>
        <end position="67"/>
    </location>
</feature>
<dbReference type="InterPro" id="IPR029526">
    <property type="entry name" value="PGBD"/>
</dbReference>
<feature type="transmembrane region" description="Helical" evidence="1">
    <location>
        <begin position="50"/>
        <end position="69"/>
    </location>
</feature>
<evidence type="ECO:0000256" key="1">
    <source>
        <dbReference type="SAM" id="Phobius"/>
    </source>
</evidence>
<dbReference type="EMBL" id="JANEYF010004294">
    <property type="protein sequence ID" value="KAJ8931569.1"/>
    <property type="molecule type" value="Genomic_DNA"/>
</dbReference>
<dbReference type="Pfam" id="PF13843">
    <property type="entry name" value="DDE_Tnp_1_7"/>
    <property type="match status" value="1"/>
</dbReference>
<evidence type="ECO:0000259" key="2">
    <source>
        <dbReference type="Pfam" id="PF13843"/>
    </source>
</evidence>
<sequence>MIFRYSGIHKRKIYVLQPSLIKEYNNGMGGVDLFDQFRGRYRINIRSRKWYWPIVRFCINASITNAWLLF</sequence>
<keyword evidence="1" id="KW-0472">Membrane</keyword>
<keyword evidence="4" id="KW-1185">Reference proteome</keyword>
<organism evidence="3 4">
    <name type="scientific">Rhamnusium bicolor</name>
    <dbReference type="NCBI Taxonomy" id="1586634"/>
    <lineage>
        <taxon>Eukaryota</taxon>
        <taxon>Metazoa</taxon>
        <taxon>Ecdysozoa</taxon>
        <taxon>Arthropoda</taxon>
        <taxon>Hexapoda</taxon>
        <taxon>Insecta</taxon>
        <taxon>Pterygota</taxon>
        <taxon>Neoptera</taxon>
        <taxon>Endopterygota</taxon>
        <taxon>Coleoptera</taxon>
        <taxon>Polyphaga</taxon>
        <taxon>Cucujiformia</taxon>
        <taxon>Chrysomeloidea</taxon>
        <taxon>Cerambycidae</taxon>
        <taxon>Lepturinae</taxon>
        <taxon>Rhagiini</taxon>
        <taxon>Rhamnusium</taxon>
    </lineage>
</organism>
<dbReference type="AlphaFoldDB" id="A0AAV8WY07"/>
<keyword evidence="1" id="KW-1133">Transmembrane helix</keyword>
<protein>
    <recommendedName>
        <fullName evidence="2">PiggyBac transposable element-derived protein domain-containing protein</fullName>
    </recommendedName>
</protein>
<evidence type="ECO:0000313" key="3">
    <source>
        <dbReference type="EMBL" id="KAJ8931569.1"/>
    </source>
</evidence>
<comment type="caution">
    <text evidence="3">The sequence shown here is derived from an EMBL/GenBank/DDBJ whole genome shotgun (WGS) entry which is preliminary data.</text>
</comment>